<dbReference type="FunFam" id="4.10.1000.10:FF:000001">
    <property type="entry name" value="zinc finger CCCH domain-containing protein 15-like"/>
    <property type="match status" value="1"/>
</dbReference>
<organism evidence="9 10">
    <name type="scientific">Nepenthes gracilis</name>
    <name type="common">Slender pitcher plant</name>
    <dbReference type="NCBI Taxonomy" id="150966"/>
    <lineage>
        <taxon>Eukaryota</taxon>
        <taxon>Viridiplantae</taxon>
        <taxon>Streptophyta</taxon>
        <taxon>Embryophyta</taxon>
        <taxon>Tracheophyta</taxon>
        <taxon>Spermatophyta</taxon>
        <taxon>Magnoliopsida</taxon>
        <taxon>eudicotyledons</taxon>
        <taxon>Gunneridae</taxon>
        <taxon>Pentapetalae</taxon>
        <taxon>Caryophyllales</taxon>
        <taxon>Nepenthaceae</taxon>
        <taxon>Nepenthes</taxon>
    </lineage>
</organism>
<evidence type="ECO:0000256" key="6">
    <source>
        <dbReference type="PROSITE-ProRule" id="PRU00723"/>
    </source>
</evidence>
<accession>A0AAD3SXM1</accession>
<feature type="domain" description="C3H1-type" evidence="8">
    <location>
        <begin position="235"/>
        <end position="263"/>
    </location>
</feature>
<feature type="zinc finger region" description="C3H1-type" evidence="6">
    <location>
        <begin position="102"/>
        <end position="129"/>
    </location>
</feature>
<name>A0AAD3SXM1_NEPGR</name>
<feature type="zinc finger region" description="C3H1-type" evidence="6">
    <location>
        <begin position="176"/>
        <end position="204"/>
    </location>
</feature>
<dbReference type="InterPro" id="IPR041367">
    <property type="entry name" value="Znf-CCCH_4"/>
</dbReference>
<dbReference type="GO" id="GO:0003677">
    <property type="term" value="F:DNA binding"/>
    <property type="evidence" value="ECO:0007669"/>
    <property type="project" value="UniProtKB-KW"/>
</dbReference>
<dbReference type="PANTHER" id="PTHR12547:SF156">
    <property type="entry name" value="ZINC FINGER CCCH DOMAIN-CONTAINING PROTEIN 12"/>
    <property type="match status" value="1"/>
</dbReference>
<feature type="region of interest" description="Disordered" evidence="7">
    <location>
        <begin position="1"/>
        <end position="95"/>
    </location>
</feature>
<dbReference type="GO" id="GO:0008270">
    <property type="term" value="F:zinc ion binding"/>
    <property type="evidence" value="ECO:0007669"/>
    <property type="project" value="UniProtKB-KW"/>
</dbReference>
<feature type="domain" description="C3H1-type" evidence="8">
    <location>
        <begin position="176"/>
        <end position="204"/>
    </location>
</feature>
<dbReference type="InterPro" id="IPR000571">
    <property type="entry name" value="Znf_CCCH"/>
</dbReference>
<keyword evidence="1 6" id="KW-0479">Metal-binding</keyword>
<dbReference type="FunFam" id="4.10.1000.10:FF:000045">
    <property type="entry name" value="Zinc finger, CCCH-type"/>
    <property type="match status" value="1"/>
</dbReference>
<keyword evidence="3 6" id="KW-0863">Zinc-finger</keyword>
<keyword evidence="2" id="KW-0677">Repeat</keyword>
<dbReference type="EMBL" id="BSYO01000021">
    <property type="protein sequence ID" value="GMH19685.1"/>
    <property type="molecule type" value="Genomic_DNA"/>
</dbReference>
<dbReference type="PANTHER" id="PTHR12547">
    <property type="entry name" value="CCCH ZINC FINGER/TIS11-RELATED"/>
    <property type="match status" value="1"/>
</dbReference>
<dbReference type="AlphaFoldDB" id="A0AAD3SXM1"/>
<keyword evidence="10" id="KW-1185">Reference proteome</keyword>
<evidence type="ECO:0000256" key="3">
    <source>
        <dbReference type="ARBA" id="ARBA00022771"/>
    </source>
</evidence>
<dbReference type="Pfam" id="PF00642">
    <property type="entry name" value="zf-CCCH"/>
    <property type="match status" value="1"/>
</dbReference>
<dbReference type="Gene3D" id="4.10.1000.10">
    <property type="entry name" value="Zinc finger, CCCH-type"/>
    <property type="match status" value="3"/>
</dbReference>
<keyword evidence="4 6" id="KW-0862">Zinc</keyword>
<protein>
    <recommendedName>
        <fullName evidence="8">C3H1-type domain-containing protein</fullName>
    </recommendedName>
</protein>
<evidence type="ECO:0000256" key="7">
    <source>
        <dbReference type="SAM" id="MobiDB-lite"/>
    </source>
</evidence>
<proteinExistence type="predicted"/>
<sequence>MDFGGVPGFPGGNVGSAAPEIAGGGGGSFDNWAPGGDDHAVWSNEDDYRNWNAGSSSETPSNSSYSVGPLGRPGIEPPNKKSRSSQSGDSSNSWSKTAGRIFFKTKMCSKFRAGVCPYITNCNFAHGMEELRRPPPYWQGIVEAHEDEHGISVEQREEHQIPTISSSELRGESQRSYKGRHCKKFYTDEGCPYGDNCTFLHDEQSRARESVTISVNPIVTGGGHGVACANPKPSNWKMRICNKWEMTGNCPFGSKCHFAHGLAELHKYGGRLIEAEGRDSAALTESKQSGSLTAKTDTVIASPLSAPRADSHHMGSVVPLQRPSGMTHQPGQRPVQKWKGPDKISRIYGDWIDDIE</sequence>
<evidence type="ECO:0000256" key="4">
    <source>
        <dbReference type="ARBA" id="ARBA00022833"/>
    </source>
</evidence>
<evidence type="ECO:0000256" key="2">
    <source>
        <dbReference type="ARBA" id="ARBA00022737"/>
    </source>
</evidence>
<keyword evidence="5" id="KW-0238">DNA-binding</keyword>
<dbReference type="GO" id="GO:0003729">
    <property type="term" value="F:mRNA binding"/>
    <property type="evidence" value="ECO:0007669"/>
    <property type="project" value="InterPro"/>
</dbReference>
<evidence type="ECO:0000259" key="8">
    <source>
        <dbReference type="PROSITE" id="PS50103"/>
    </source>
</evidence>
<dbReference type="InterPro" id="IPR045877">
    <property type="entry name" value="ZFP36-like"/>
</dbReference>
<feature type="compositionally biased region" description="Gly residues" evidence="7">
    <location>
        <begin position="1"/>
        <end position="14"/>
    </location>
</feature>
<evidence type="ECO:0000256" key="5">
    <source>
        <dbReference type="ARBA" id="ARBA00023125"/>
    </source>
</evidence>
<reference evidence="9" key="1">
    <citation type="submission" date="2023-05" db="EMBL/GenBank/DDBJ databases">
        <title>Nepenthes gracilis genome sequencing.</title>
        <authorList>
            <person name="Fukushima K."/>
        </authorList>
    </citation>
    <scope>NUCLEOTIDE SEQUENCE</scope>
    <source>
        <strain evidence="9">SING2019-196</strain>
    </source>
</reference>
<feature type="zinc finger region" description="C3H1-type" evidence="6">
    <location>
        <begin position="235"/>
        <end position="263"/>
    </location>
</feature>
<dbReference type="FunFam" id="4.10.1000.10:FF:000016">
    <property type="entry name" value="Zinc finger CCCH domain-containing protein"/>
    <property type="match status" value="1"/>
</dbReference>
<feature type="region of interest" description="Disordered" evidence="7">
    <location>
        <begin position="305"/>
        <end position="342"/>
    </location>
</feature>
<feature type="compositionally biased region" description="Low complexity" evidence="7">
    <location>
        <begin position="55"/>
        <end position="66"/>
    </location>
</feature>
<evidence type="ECO:0000313" key="10">
    <source>
        <dbReference type="Proteomes" id="UP001279734"/>
    </source>
</evidence>
<dbReference type="SMART" id="SM00356">
    <property type="entry name" value="ZnF_C3H1"/>
    <property type="match status" value="3"/>
</dbReference>
<dbReference type="InterPro" id="IPR036855">
    <property type="entry name" value="Znf_CCCH_sf"/>
</dbReference>
<dbReference type="PROSITE" id="PS50103">
    <property type="entry name" value="ZF_C3H1"/>
    <property type="match status" value="3"/>
</dbReference>
<evidence type="ECO:0000256" key="1">
    <source>
        <dbReference type="ARBA" id="ARBA00022723"/>
    </source>
</evidence>
<feature type="compositionally biased region" description="Low complexity" evidence="7">
    <location>
        <begin position="84"/>
        <end position="95"/>
    </location>
</feature>
<comment type="caution">
    <text evidence="9">The sequence shown here is derived from an EMBL/GenBank/DDBJ whole genome shotgun (WGS) entry which is preliminary data.</text>
</comment>
<evidence type="ECO:0000313" key="9">
    <source>
        <dbReference type="EMBL" id="GMH19685.1"/>
    </source>
</evidence>
<dbReference type="SUPFAM" id="SSF90229">
    <property type="entry name" value="CCCH zinc finger"/>
    <property type="match status" value="3"/>
</dbReference>
<dbReference type="GO" id="GO:0006355">
    <property type="term" value="P:regulation of DNA-templated transcription"/>
    <property type="evidence" value="ECO:0007669"/>
    <property type="project" value="UniProtKB-ARBA"/>
</dbReference>
<dbReference type="Pfam" id="PF18044">
    <property type="entry name" value="zf-CCCH_4"/>
    <property type="match status" value="1"/>
</dbReference>
<gene>
    <name evidence="9" type="ORF">Nepgr_021526</name>
</gene>
<dbReference type="Proteomes" id="UP001279734">
    <property type="component" value="Unassembled WGS sequence"/>
</dbReference>
<feature type="domain" description="C3H1-type" evidence="8">
    <location>
        <begin position="102"/>
        <end position="129"/>
    </location>
</feature>